<keyword evidence="1" id="KW-0812">Transmembrane</keyword>
<dbReference type="AlphaFoldDB" id="A0AAD7JEU1"/>
<protein>
    <submittedName>
        <fullName evidence="2">Uncharacterized protein</fullName>
    </submittedName>
</protein>
<keyword evidence="1" id="KW-1133">Transmembrane helix</keyword>
<keyword evidence="3" id="KW-1185">Reference proteome</keyword>
<accession>A0AAD7JEU1</accession>
<dbReference type="Proteomes" id="UP001215280">
    <property type="component" value="Unassembled WGS sequence"/>
</dbReference>
<organism evidence="2 3">
    <name type="scientific">Mycena maculata</name>
    <dbReference type="NCBI Taxonomy" id="230809"/>
    <lineage>
        <taxon>Eukaryota</taxon>
        <taxon>Fungi</taxon>
        <taxon>Dikarya</taxon>
        <taxon>Basidiomycota</taxon>
        <taxon>Agaricomycotina</taxon>
        <taxon>Agaricomycetes</taxon>
        <taxon>Agaricomycetidae</taxon>
        <taxon>Agaricales</taxon>
        <taxon>Marasmiineae</taxon>
        <taxon>Mycenaceae</taxon>
        <taxon>Mycena</taxon>
    </lineage>
</organism>
<evidence type="ECO:0000313" key="3">
    <source>
        <dbReference type="Proteomes" id="UP001215280"/>
    </source>
</evidence>
<reference evidence="2" key="1">
    <citation type="submission" date="2023-03" db="EMBL/GenBank/DDBJ databases">
        <title>Massive genome expansion in bonnet fungi (Mycena s.s.) driven by repeated elements and novel gene families across ecological guilds.</title>
        <authorList>
            <consortium name="Lawrence Berkeley National Laboratory"/>
            <person name="Harder C.B."/>
            <person name="Miyauchi S."/>
            <person name="Viragh M."/>
            <person name="Kuo A."/>
            <person name="Thoen E."/>
            <person name="Andreopoulos B."/>
            <person name="Lu D."/>
            <person name="Skrede I."/>
            <person name="Drula E."/>
            <person name="Henrissat B."/>
            <person name="Morin E."/>
            <person name="Kohler A."/>
            <person name="Barry K."/>
            <person name="LaButti K."/>
            <person name="Morin E."/>
            <person name="Salamov A."/>
            <person name="Lipzen A."/>
            <person name="Mereny Z."/>
            <person name="Hegedus B."/>
            <person name="Baldrian P."/>
            <person name="Stursova M."/>
            <person name="Weitz H."/>
            <person name="Taylor A."/>
            <person name="Grigoriev I.V."/>
            <person name="Nagy L.G."/>
            <person name="Martin F."/>
            <person name="Kauserud H."/>
        </authorList>
    </citation>
    <scope>NUCLEOTIDE SEQUENCE</scope>
    <source>
        <strain evidence="2">CBHHK188m</strain>
    </source>
</reference>
<evidence type="ECO:0000313" key="2">
    <source>
        <dbReference type="EMBL" id="KAJ7761885.1"/>
    </source>
</evidence>
<keyword evidence="1" id="KW-0472">Membrane</keyword>
<name>A0AAD7JEU1_9AGAR</name>
<dbReference type="EMBL" id="JARJLG010000044">
    <property type="protein sequence ID" value="KAJ7761885.1"/>
    <property type="molecule type" value="Genomic_DNA"/>
</dbReference>
<evidence type="ECO:0000256" key="1">
    <source>
        <dbReference type="SAM" id="Phobius"/>
    </source>
</evidence>
<feature type="transmembrane region" description="Helical" evidence="1">
    <location>
        <begin position="32"/>
        <end position="50"/>
    </location>
</feature>
<gene>
    <name evidence="2" type="ORF">DFH07DRAFT_411853</name>
</gene>
<comment type="caution">
    <text evidence="2">The sequence shown here is derived from an EMBL/GenBank/DDBJ whole genome shotgun (WGS) entry which is preliminary data.</text>
</comment>
<sequence>MKVGDKQRVQTRDLTGSRVRLGTLRTRRRRPGGVSVCLVQLGFGAIRYYIRKQFGNCRFFGLTSPHCARTSCERRPGLWVSGSGRRRPDPGRVFGCVRRGVLHHMTVRLRGVNWSRWLGVSYPFCVSYSSLIASRFHFQLDCARARSQVKWFNECP</sequence>
<proteinExistence type="predicted"/>